<organism evidence="3 4">
    <name type="scientific">Trichoglossum hirsutum</name>
    <dbReference type="NCBI Taxonomy" id="265104"/>
    <lineage>
        <taxon>Eukaryota</taxon>
        <taxon>Fungi</taxon>
        <taxon>Dikarya</taxon>
        <taxon>Ascomycota</taxon>
        <taxon>Pezizomycotina</taxon>
        <taxon>Geoglossomycetes</taxon>
        <taxon>Geoglossales</taxon>
        <taxon>Geoglossaceae</taxon>
        <taxon>Trichoglossum</taxon>
    </lineage>
</organism>
<dbReference type="PANTHER" id="PTHR47966">
    <property type="entry name" value="BETA-SITE APP-CLEAVING ENZYME, ISOFORM A-RELATED"/>
    <property type="match status" value="1"/>
</dbReference>
<dbReference type="PANTHER" id="PTHR47966:SF51">
    <property type="entry name" value="BETA-SITE APP-CLEAVING ENZYME, ISOFORM A-RELATED"/>
    <property type="match status" value="1"/>
</dbReference>
<reference evidence="3" key="1">
    <citation type="submission" date="2021-03" db="EMBL/GenBank/DDBJ databases">
        <title>Comparative genomics and phylogenomic investigation of the class Geoglossomycetes provide insights into ecological specialization and systematics.</title>
        <authorList>
            <person name="Melie T."/>
            <person name="Pirro S."/>
            <person name="Miller A.N."/>
            <person name="Quandt A."/>
        </authorList>
    </citation>
    <scope>NUCLEOTIDE SEQUENCE</scope>
    <source>
        <strain evidence="3">CAQ_001_2017</strain>
    </source>
</reference>
<protein>
    <recommendedName>
        <fullName evidence="2">Peptidase A1 domain-containing protein</fullName>
    </recommendedName>
</protein>
<dbReference type="InterPro" id="IPR021109">
    <property type="entry name" value="Peptidase_aspartic_dom_sf"/>
</dbReference>
<dbReference type="AlphaFoldDB" id="A0A9P8IGA9"/>
<dbReference type="Pfam" id="PF00026">
    <property type="entry name" value="Asp"/>
    <property type="match status" value="1"/>
</dbReference>
<name>A0A9P8IGA9_9PEZI</name>
<dbReference type="GO" id="GO:0006508">
    <property type="term" value="P:proteolysis"/>
    <property type="evidence" value="ECO:0007669"/>
    <property type="project" value="InterPro"/>
</dbReference>
<dbReference type="PRINTS" id="PR00792">
    <property type="entry name" value="PEPSIN"/>
</dbReference>
<comment type="similarity">
    <text evidence="1">Belongs to the peptidase A1 family.</text>
</comment>
<evidence type="ECO:0000256" key="1">
    <source>
        <dbReference type="ARBA" id="ARBA00007447"/>
    </source>
</evidence>
<dbReference type="SUPFAM" id="SSF50630">
    <property type="entry name" value="Acid proteases"/>
    <property type="match status" value="1"/>
</dbReference>
<proteinExistence type="inferred from homology"/>
<dbReference type="EMBL" id="JAGHQM010003031">
    <property type="protein sequence ID" value="KAH0547960.1"/>
    <property type="molecule type" value="Genomic_DNA"/>
</dbReference>
<dbReference type="InterPro" id="IPR033121">
    <property type="entry name" value="PEPTIDASE_A1"/>
</dbReference>
<evidence type="ECO:0000259" key="2">
    <source>
        <dbReference type="PROSITE" id="PS51767"/>
    </source>
</evidence>
<dbReference type="Gene3D" id="2.40.70.10">
    <property type="entry name" value="Acid Proteases"/>
    <property type="match status" value="2"/>
</dbReference>
<gene>
    <name evidence="3" type="ORF">GP486_008299</name>
</gene>
<evidence type="ECO:0000313" key="4">
    <source>
        <dbReference type="Proteomes" id="UP000750711"/>
    </source>
</evidence>
<feature type="domain" description="Peptidase A1" evidence="2">
    <location>
        <begin position="50"/>
        <end position="383"/>
    </location>
</feature>
<dbReference type="InterPro" id="IPR001461">
    <property type="entry name" value="Aspartic_peptidase_A1"/>
</dbReference>
<accession>A0A9P8IGA9</accession>
<keyword evidence="4" id="KW-1185">Reference proteome</keyword>
<dbReference type="Proteomes" id="UP000750711">
    <property type="component" value="Unassembled WGS sequence"/>
</dbReference>
<sequence length="383" mass="40749">MVAGLRLEFVALVGSAVVIGGAVATAVAPAVGPISVPPSQYWDGSDGPWATFALQLGTPSQNVRLLCSTSGSSIWPVLPQGCAAGDPNDCPTRRGFTFKSNASLTWTEVGLFELPLVAERPLGYTGNGDFGFDNVTVGWQGYGGPTLEHQVVAGIATKNFSWMGMLGLTSHGTNFTDFNDPQPSLLTSLKSKGLVSSSSWGYTAGAPYGPKGVYGSLTFGGYDATRFTPNNMTFLFGADISWDLLVGIQDITSTGNSSSSSSIDLLPSGIMALIDSTIPHIWLPVEACQRFEQTFGLVWDQKTDLYLVDDALHSKLVAQAANITFKLGIGTSGGQTVDVVLPYKSFDLQVTLPNVNNSVRYYPLRRASNESQYALGRTFLQEA</sequence>
<dbReference type="GO" id="GO:0000324">
    <property type="term" value="C:fungal-type vacuole"/>
    <property type="evidence" value="ECO:0007669"/>
    <property type="project" value="TreeGrafter"/>
</dbReference>
<comment type="caution">
    <text evidence="3">The sequence shown here is derived from an EMBL/GenBank/DDBJ whole genome shotgun (WGS) entry which is preliminary data.</text>
</comment>
<dbReference type="GO" id="GO:0004190">
    <property type="term" value="F:aspartic-type endopeptidase activity"/>
    <property type="evidence" value="ECO:0007669"/>
    <property type="project" value="InterPro"/>
</dbReference>
<dbReference type="PROSITE" id="PS51767">
    <property type="entry name" value="PEPTIDASE_A1"/>
    <property type="match status" value="1"/>
</dbReference>
<evidence type="ECO:0000313" key="3">
    <source>
        <dbReference type="EMBL" id="KAH0547960.1"/>
    </source>
</evidence>